<reference evidence="1" key="1">
    <citation type="submission" date="2019-10" db="EMBL/GenBank/DDBJ databases">
        <title>The sequence and de novo assembly of the wild yak genome.</title>
        <authorList>
            <person name="Liu Y."/>
        </authorList>
    </citation>
    <scope>NUCLEOTIDE SEQUENCE [LARGE SCALE GENOMIC DNA]</scope>
    <source>
        <strain evidence="1">WY2019</strain>
    </source>
</reference>
<protein>
    <submittedName>
        <fullName evidence="1">Uncharacterized protein</fullName>
    </submittedName>
</protein>
<keyword evidence="2" id="KW-1185">Reference proteome</keyword>
<organism evidence="1 2">
    <name type="scientific">Bos mutus</name>
    <name type="common">wild yak</name>
    <dbReference type="NCBI Taxonomy" id="72004"/>
    <lineage>
        <taxon>Eukaryota</taxon>
        <taxon>Metazoa</taxon>
        <taxon>Chordata</taxon>
        <taxon>Craniata</taxon>
        <taxon>Vertebrata</taxon>
        <taxon>Euteleostomi</taxon>
        <taxon>Mammalia</taxon>
        <taxon>Eutheria</taxon>
        <taxon>Laurasiatheria</taxon>
        <taxon>Artiodactyla</taxon>
        <taxon>Ruminantia</taxon>
        <taxon>Pecora</taxon>
        <taxon>Bovidae</taxon>
        <taxon>Bovinae</taxon>
        <taxon>Bos</taxon>
    </lineage>
</organism>
<proteinExistence type="predicted"/>
<accession>A0A6B0S3L3</accession>
<sequence length="139" mass="16082">MRTAASVRLWSFPQCYLELIHFLNHWLFLNSDFQRAGSEMRFHRFPEEGNFSLLLNSWVQRRPVESRPSPNHSSDSQTVMCEEKSAAMSVHRAVRLKRQVEAVALPQVQDGRPFPGFAKKKNDAALNSWGRYSDMEAKT</sequence>
<dbReference type="AlphaFoldDB" id="A0A6B0S3L3"/>
<gene>
    <name evidence="1" type="ORF">E5288_WYG014892</name>
</gene>
<name>A0A6B0S3L3_9CETA</name>
<comment type="caution">
    <text evidence="1">The sequence shown here is derived from an EMBL/GenBank/DDBJ whole genome shotgun (WGS) entry which is preliminary data.</text>
</comment>
<evidence type="ECO:0000313" key="2">
    <source>
        <dbReference type="Proteomes" id="UP000322234"/>
    </source>
</evidence>
<dbReference type="Proteomes" id="UP000322234">
    <property type="component" value="Unassembled WGS sequence"/>
</dbReference>
<evidence type="ECO:0000313" key="1">
    <source>
        <dbReference type="EMBL" id="MXQ96900.1"/>
    </source>
</evidence>
<dbReference type="EMBL" id="VBQZ03000176">
    <property type="protein sequence ID" value="MXQ96900.1"/>
    <property type="molecule type" value="Genomic_DNA"/>
</dbReference>